<evidence type="ECO:0000313" key="2">
    <source>
        <dbReference type="EMBL" id="MDO3383452.1"/>
    </source>
</evidence>
<feature type="domain" description="Carrier" evidence="1">
    <location>
        <begin position="7"/>
        <end position="88"/>
    </location>
</feature>
<dbReference type="Pfam" id="PF00550">
    <property type="entry name" value="PP-binding"/>
    <property type="match status" value="1"/>
</dbReference>
<organism evidence="2 3">
    <name type="scientific">Gilvimarinus algae</name>
    <dbReference type="NCBI Taxonomy" id="3058037"/>
    <lineage>
        <taxon>Bacteria</taxon>
        <taxon>Pseudomonadati</taxon>
        <taxon>Pseudomonadota</taxon>
        <taxon>Gammaproteobacteria</taxon>
        <taxon>Cellvibrionales</taxon>
        <taxon>Cellvibrionaceae</taxon>
        <taxon>Gilvimarinus</taxon>
    </lineage>
</organism>
<dbReference type="InterPro" id="IPR009081">
    <property type="entry name" value="PP-bd_ACP"/>
</dbReference>
<dbReference type="Gene3D" id="1.10.1200.10">
    <property type="entry name" value="ACP-like"/>
    <property type="match status" value="1"/>
</dbReference>
<reference evidence="2" key="1">
    <citation type="submission" date="2023-07" db="EMBL/GenBank/DDBJ databases">
        <title>Gilvimarinus algae sp. nov., isolated from the surface of Kelp.</title>
        <authorList>
            <person name="Sun Y.Y."/>
            <person name="Gong Y."/>
            <person name="Du Z.J."/>
        </authorList>
    </citation>
    <scope>NUCLEOTIDE SEQUENCE</scope>
    <source>
        <strain evidence="2">SDUM040014</strain>
    </source>
</reference>
<dbReference type="InterPro" id="IPR036736">
    <property type="entry name" value="ACP-like_sf"/>
</dbReference>
<gene>
    <name evidence="2" type="ORF">QWI16_14825</name>
</gene>
<dbReference type="RefSeq" id="WP_302714233.1">
    <property type="nucleotide sequence ID" value="NZ_JAULRT010000062.1"/>
</dbReference>
<comment type="caution">
    <text evidence="2">The sequence shown here is derived from an EMBL/GenBank/DDBJ whole genome shotgun (WGS) entry which is preliminary data.</text>
</comment>
<evidence type="ECO:0000259" key="1">
    <source>
        <dbReference type="PROSITE" id="PS50075"/>
    </source>
</evidence>
<dbReference type="PROSITE" id="PS50075">
    <property type="entry name" value="CARRIER"/>
    <property type="match status" value="1"/>
</dbReference>
<evidence type="ECO:0000313" key="3">
    <source>
        <dbReference type="Proteomes" id="UP001168380"/>
    </source>
</evidence>
<keyword evidence="3" id="KW-1185">Reference proteome</keyword>
<dbReference type="SUPFAM" id="SSF47336">
    <property type="entry name" value="ACP-like"/>
    <property type="match status" value="1"/>
</dbReference>
<proteinExistence type="predicted"/>
<name>A0ABT8TH82_9GAMM</name>
<accession>A0ABT8TH82</accession>
<dbReference type="Proteomes" id="UP001168380">
    <property type="component" value="Unassembled WGS sequence"/>
</dbReference>
<protein>
    <submittedName>
        <fullName evidence="2">Phosphopantetheine-binding protein</fullName>
    </submittedName>
</protein>
<sequence length="90" mass="9691">MHDSVTDDLKTALKQLIIEECDKDEFTPADIGDDDALLGGDLDLDSLDVLQICMAVKNQYGVRIEGNTAARRALKSINALAQTIVDSKAG</sequence>
<dbReference type="EMBL" id="JAULRT010000062">
    <property type="protein sequence ID" value="MDO3383452.1"/>
    <property type="molecule type" value="Genomic_DNA"/>
</dbReference>